<sequence length="310" mass="33408">MATGTQHSADDPRNDDILIWVNGELKPRAQAVVSVFDSGFVLGDGVWEGIRVANGHPAFLDLHLDRLFEGAKALMLDVGMSRDALTAAIYDTIRGNDMTDGVHLRLMVTRGVKSTPYQDPRATVGPATVVIIAEHKEATPATITDGITLFTTHVRRATPDTLDPKLNAHSKLNDIQACIQAYTAGADEALMLDPHGFVATCNSTHFFCVVERDGESQVWTSDGRFCLGGITRSNVLRVCRENGITARETTFSLTDVYSASEAFVTGTFAGVVPVHTIDGRTIGTGKRGPVVERLQGLYGELLRADVAARA</sequence>
<proteinExistence type="inferred from homology"/>
<dbReference type="Gene3D" id="3.20.10.10">
    <property type="entry name" value="D-amino Acid Aminotransferase, subunit A, domain 2"/>
    <property type="match status" value="1"/>
</dbReference>
<dbReference type="SUPFAM" id="SSF56752">
    <property type="entry name" value="D-aminoacid aminotransferase-like PLP-dependent enzymes"/>
    <property type="match status" value="1"/>
</dbReference>
<evidence type="ECO:0000313" key="4">
    <source>
        <dbReference type="EMBL" id="MBF4763303.1"/>
    </source>
</evidence>
<dbReference type="Proteomes" id="UP000640489">
    <property type="component" value="Unassembled WGS sequence"/>
</dbReference>
<comment type="similarity">
    <text evidence="2">Belongs to the class-IV pyridoxal-phosphate-dependent aminotransferase family.</text>
</comment>
<keyword evidence="4" id="KW-0032">Aminotransferase</keyword>
<name>A0A930YDZ5_9ACTN</name>
<accession>A0A930YDZ5</accession>
<dbReference type="InterPro" id="IPR043132">
    <property type="entry name" value="BCAT-like_C"/>
</dbReference>
<keyword evidence="5" id="KW-1185">Reference proteome</keyword>
<organism evidence="4 5">
    <name type="scientific">Nocardioides islandensis</name>
    <dbReference type="NCBI Taxonomy" id="433663"/>
    <lineage>
        <taxon>Bacteria</taxon>
        <taxon>Bacillati</taxon>
        <taxon>Actinomycetota</taxon>
        <taxon>Actinomycetes</taxon>
        <taxon>Propionibacteriales</taxon>
        <taxon>Nocardioidaceae</taxon>
        <taxon>Nocardioides</taxon>
    </lineage>
</organism>
<dbReference type="Gene3D" id="3.30.470.10">
    <property type="match status" value="1"/>
</dbReference>
<dbReference type="InterPro" id="IPR043131">
    <property type="entry name" value="BCAT-like_N"/>
</dbReference>
<dbReference type="InterPro" id="IPR050571">
    <property type="entry name" value="Class-IV_PLP-Dep_Aminotrnsfr"/>
</dbReference>
<dbReference type="InterPro" id="IPR001544">
    <property type="entry name" value="Aminotrans_IV"/>
</dbReference>
<dbReference type="GO" id="GO:0046394">
    <property type="term" value="P:carboxylic acid biosynthetic process"/>
    <property type="evidence" value="ECO:0007669"/>
    <property type="project" value="UniProtKB-ARBA"/>
</dbReference>
<dbReference type="InterPro" id="IPR036038">
    <property type="entry name" value="Aminotransferase-like"/>
</dbReference>
<dbReference type="AlphaFoldDB" id="A0A930YDZ5"/>
<evidence type="ECO:0000256" key="3">
    <source>
        <dbReference type="ARBA" id="ARBA00022898"/>
    </source>
</evidence>
<evidence type="ECO:0000256" key="2">
    <source>
        <dbReference type="ARBA" id="ARBA00009320"/>
    </source>
</evidence>
<dbReference type="Pfam" id="PF01063">
    <property type="entry name" value="Aminotran_4"/>
    <property type="match status" value="1"/>
</dbReference>
<keyword evidence="3" id="KW-0663">Pyridoxal phosphate</keyword>
<dbReference type="PANTHER" id="PTHR42743:SF11">
    <property type="entry name" value="AMINODEOXYCHORISMATE LYASE"/>
    <property type="match status" value="1"/>
</dbReference>
<keyword evidence="4" id="KW-0808">Transferase</keyword>
<comment type="caution">
    <text evidence="4">The sequence shown here is derived from an EMBL/GenBank/DDBJ whole genome shotgun (WGS) entry which is preliminary data.</text>
</comment>
<comment type="cofactor">
    <cofactor evidence="1">
        <name>pyridoxal 5'-phosphate</name>
        <dbReference type="ChEBI" id="CHEBI:597326"/>
    </cofactor>
</comment>
<evidence type="ECO:0000256" key="1">
    <source>
        <dbReference type="ARBA" id="ARBA00001933"/>
    </source>
</evidence>
<protein>
    <submittedName>
        <fullName evidence="4">Aminotransferase class IV</fullName>
    </submittedName>
</protein>
<dbReference type="GO" id="GO:0008483">
    <property type="term" value="F:transaminase activity"/>
    <property type="evidence" value="ECO:0007669"/>
    <property type="project" value="UniProtKB-KW"/>
</dbReference>
<dbReference type="EMBL" id="JADKPN010000004">
    <property type="protein sequence ID" value="MBF4763303.1"/>
    <property type="molecule type" value="Genomic_DNA"/>
</dbReference>
<evidence type="ECO:0000313" key="5">
    <source>
        <dbReference type="Proteomes" id="UP000640489"/>
    </source>
</evidence>
<reference evidence="4" key="1">
    <citation type="submission" date="2020-11" db="EMBL/GenBank/DDBJ databases">
        <title>Nocardioides sp. nov., isolated from Soil of Cynanchum wilfordii Hemsley rhizosphere.</title>
        <authorList>
            <person name="Lee J.-S."/>
            <person name="Suh M.K."/>
            <person name="Kim J.-S."/>
        </authorList>
    </citation>
    <scope>NUCLEOTIDE SEQUENCE</scope>
    <source>
        <strain evidence="4">KCTC 19275</strain>
    </source>
</reference>
<gene>
    <name evidence="4" type="ORF">ISU07_09195</name>
</gene>
<dbReference type="RefSeq" id="WP_194706495.1">
    <property type="nucleotide sequence ID" value="NZ_JADKPN010000004.1"/>
</dbReference>
<dbReference type="PANTHER" id="PTHR42743">
    <property type="entry name" value="AMINO-ACID AMINOTRANSFERASE"/>
    <property type="match status" value="1"/>
</dbReference>
<dbReference type="GO" id="GO:0008652">
    <property type="term" value="P:amino acid biosynthetic process"/>
    <property type="evidence" value="ECO:0007669"/>
    <property type="project" value="UniProtKB-ARBA"/>
</dbReference>
<dbReference type="FunFam" id="3.20.10.10:FF:000002">
    <property type="entry name" value="D-alanine aminotransferase"/>
    <property type="match status" value="1"/>
</dbReference>